<reference evidence="2" key="1">
    <citation type="submission" date="2025-08" db="UniProtKB">
        <authorList>
            <consortium name="Ensembl"/>
        </authorList>
    </citation>
    <scope>IDENTIFICATION</scope>
</reference>
<reference evidence="2" key="2">
    <citation type="submission" date="2025-09" db="UniProtKB">
        <authorList>
            <consortium name="Ensembl"/>
        </authorList>
    </citation>
    <scope>IDENTIFICATION</scope>
</reference>
<dbReference type="GeneTree" id="ENSGT00390000007965"/>
<keyword evidence="3" id="KW-1185">Reference proteome</keyword>
<dbReference type="InterPro" id="IPR036770">
    <property type="entry name" value="Ankyrin_rpt-contain_sf"/>
</dbReference>
<dbReference type="InterPro" id="IPR002110">
    <property type="entry name" value="Ankyrin_rpt"/>
</dbReference>
<dbReference type="InterPro" id="IPR042788">
    <property type="entry name" value="ANKUB1"/>
</dbReference>
<dbReference type="Ensembl" id="ENSAPOT00000002020.1">
    <property type="protein sequence ID" value="ENSAPOP00000009156.1"/>
    <property type="gene ID" value="ENSAPOG00000011437.1"/>
</dbReference>
<dbReference type="Gene3D" id="3.10.20.90">
    <property type="entry name" value="Phosphatidylinositol 3-kinase Catalytic Subunit, Chain A, domain 1"/>
    <property type="match status" value="1"/>
</dbReference>
<feature type="domain" description="Ubiquitin-like" evidence="1">
    <location>
        <begin position="1"/>
        <end position="73"/>
    </location>
</feature>
<sequence>MRVFISYEGFTEPLDVPPDQTVMALKQTVKRNFLVQLSDNQQVRQYLELSYGGAALHDSWALSDVGIASGSAIRCFIKTEQRPVMSVFNTVTGETLPIEGTASLLHTSVDKLTTLISVQCGIPVSTFRLRTPANVQLYDCNWLQDYAIKMGTILRLDTWDGWVEFLQGCLQGHRLTVQGHLSEEKPVIRFQLRVALYIAAWSGHLDLAGWLLERGVHAEEPVGVHPYRQWCQQTAHQGTRKCPIHAAAESGQLLILKLFINNNIQSLACRDPEGRDPLKIAIQRGHRECARYIASKLCSVVSLPNMSLPMHIYLQVKRWVSSGKKRAASNRCHYNGAAFKVRLGKTLLIDGFNQPKMSSKSRKAETKSRRGIKALPPISNLLSISHLSSKGAKLLTPSLQFAKEMQEKQASMEGRGDGVFDQIKEGNNSLHKSSFKLRPVNRENVPRLVFVGASSKSFHVPDASVESSYQCGQTLRQNAVYCLTIASTFTEKPWMKQLDIARTLVRKHNTHL</sequence>
<dbReference type="Proteomes" id="UP000257200">
    <property type="component" value="Unplaced"/>
</dbReference>
<dbReference type="CDD" id="cd17050">
    <property type="entry name" value="Ubl1_ANKUB1"/>
    <property type="match status" value="1"/>
</dbReference>
<accession>A0A3Q1EVD4</accession>
<protein>
    <submittedName>
        <fullName evidence="2">Ankyrin repeat and ubiquitin domain containing 1</fullName>
    </submittedName>
</protein>
<evidence type="ECO:0000313" key="2">
    <source>
        <dbReference type="Ensembl" id="ENSAPOP00000009156.1"/>
    </source>
</evidence>
<dbReference type="InterPro" id="IPR029071">
    <property type="entry name" value="Ubiquitin-like_domsf"/>
</dbReference>
<evidence type="ECO:0000313" key="3">
    <source>
        <dbReference type="Proteomes" id="UP000257200"/>
    </source>
</evidence>
<dbReference type="PANTHER" id="PTHR46885">
    <property type="entry name" value="PROTEIN ANKUB1"/>
    <property type="match status" value="1"/>
</dbReference>
<dbReference type="Pfam" id="PF12796">
    <property type="entry name" value="Ank_2"/>
    <property type="match status" value="1"/>
</dbReference>
<dbReference type="InParanoid" id="A0A3Q1EVD4"/>
<dbReference type="SMART" id="SM00213">
    <property type="entry name" value="UBQ"/>
    <property type="match status" value="1"/>
</dbReference>
<dbReference type="Gene3D" id="1.25.40.20">
    <property type="entry name" value="Ankyrin repeat-containing domain"/>
    <property type="match status" value="1"/>
</dbReference>
<dbReference type="SMART" id="SM00248">
    <property type="entry name" value="ANK"/>
    <property type="match status" value="3"/>
</dbReference>
<evidence type="ECO:0000259" key="1">
    <source>
        <dbReference type="PROSITE" id="PS50053"/>
    </source>
</evidence>
<name>A0A3Q1EVD4_9TELE</name>
<dbReference type="AlphaFoldDB" id="A0A3Q1EVD4"/>
<proteinExistence type="predicted"/>
<dbReference type="SUPFAM" id="SSF54236">
    <property type="entry name" value="Ubiquitin-like"/>
    <property type="match status" value="1"/>
</dbReference>
<dbReference type="PROSITE" id="PS50053">
    <property type="entry name" value="UBIQUITIN_2"/>
    <property type="match status" value="1"/>
</dbReference>
<dbReference type="SUPFAM" id="SSF48403">
    <property type="entry name" value="Ankyrin repeat"/>
    <property type="match status" value="1"/>
</dbReference>
<dbReference type="PANTHER" id="PTHR46885:SF1">
    <property type="entry name" value="PROTEIN ANKUB1"/>
    <property type="match status" value="1"/>
</dbReference>
<organism evidence="2 3">
    <name type="scientific">Acanthochromis polyacanthus</name>
    <name type="common">spiny chromis</name>
    <dbReference type="NCBI Taxonomy" id="80966"/>
    <lineage>
        <taxon>Eukaryota</taxon>
        <taxon>Metazoa</taxon>
        <taxon>Chordata</taxon>
        <taxon>Craniata</taxon>
        <taxon>Vertebrata</taxon>
        <taxon>Euteleostomi</taxon>
        <taxon>Actinopterygii</taxon>
        <taxon>Neopterygii</taxon>
        <taxon>Teleostei</taxon>
        <taxon>Neoteleostei</taxon>
        <taxon>Acanthomorphata</taxon>
        <taxon>Ovalentaria</taxon>
        <taxon>Pomacentridae</taxon>
        <taxon>Acanthochromis</taxon>
    </lineage>
</organism>
<dbReference type="InterPro" id="IPR000626">
    <property type="entry name" value="Ubiquitin-like_dom"/>
</dbReference>